<dbReference type="OrthoDB" id="2312778at2759"/>
<protein>
    <recommendedName>
        <fullName evidence="3">F-box domain-containing protein</fullName>
    </recommendedName>
</protein>
<evidence type="ECO:0008006" key="3">
    <source>
        <dbReference type="Google" id="ProtNLM"/>
    </source>
</evidence>
<sequence>MFETNFQDFCTLRIVCKKWNAFVPLVMHKAVVSRLNSGLKLELTFWNDTKQTKKLSPTYNDYTKTFTFQFDNLDDDINEPLNDNKISFIAFVKRSEDVLFPTKLGAELGDLTFPEFVNNDMCKYEFDNRSNVCFKQETKEDEEGKSIICVKLYSFTIEAWKLFYILDCLKFDTEISSLKEGFRYADWVDWWDEYCKWWCEYFYNNFEYNTL</sequence>
<dbReference type="EMBL" id="WTPW01001213">
    <property type="protein sequence ID" value="KAF0449319.1"/>
    <property type="molecule type" value="Genomic_DNA"/>
</dbReference>
<dbReference type="Proteomes" id="UP000439903">
    <property type="component" value="Unassembled WGS sequence"/>
</dbReference>
<reference evidence="1 2" key="1">
    <citation type="journal article" date="2019" name="Environ. Microbiol.">
        <title>At the nexus of three kingdoms: the genome of the mycorrhizal fungus Gigaspora margarita provides insights into plant, endobacterial and fungal interactions.</title>
        <authorList>
            <person name="Venice F."/>
            <person name="Ghignone S."/>
            <person name="Salvioli di Fossalunga A."/>
            <person name="Amselem J."/>
            <person name="Novero M."/>
            <person name="Xianan X."/>
            <person name="Sedzielewska Toro K."/>
            <person name="Morin E."/>
            <person name="Lipzen A."/>
            <person name="Grigoriev I.V."/>
            <person name="Henrissat B."/>
            <person name="Martin F.M."/>
            <person name="Bonfante P."/>
        </authorList>
    </citation>
    <scope>NUCLEOTIDE SEQUENCE [LARGE SCALE GENOMIC DNA]</scope>
    <source>
        <strain evidence="1 2">BEG34</strain>
    </source>
</reference>
<proteinExistence type="predicted"/>
<accession>A0A8H3XCR5</accession>
<keyword evidence="2" id="KW-1185">Reference proteome</keyword>
<dbReference type="AlphaFoldDB" id="A0A8H3XCR5"/>
<gene>
    <name evidence="1" type="ORF">F8M41_002508</name>
</gene>
<organism evidence="1 2">
    <name type="scientific">Gigaspora margarita</name>
    <dbReference type="NCBI Taxonomy" id="4874"/>
    <lineage>
        <taxon>Eukaryota</taxon>
        <taxon>Fungi</taxon>
        <taxon>Fungi incertae sedis</taxon>
        <taxon>Mucoromycota</taxon>
        <taxon>Glomeromycotina</taxon>
        <taxon>Glomeromycetes</taxon>
        <taxon>Diversisporales</taxon>
        <taxon>Gigasporaceae</taxon>
        <taxon>Gigaspora</taxon>
    </lineage>
</organism>
<comment type="caution">
    <text evidence="1">The sequence shown here is derived from an EMBL/GenBank/DDBJ whole genome shotgun (WGS) entry which is preliminary data.</text>
</comment>
<evidence type="ECO:0000313" key="1">
    <source>
        <dbReference type="EMBL" id="KAF0449319.1"/>
    </source>
</evidence>
<name>A0A8H3XCR5_GIGMA</name>
<evidence type="ECO:0000313" key="2">
    <source>
        <dbReference type="Proteomes" id="UP000439903"/>
    </source>
</evidence>